<dbReference type="Gene3D" id="3.90.1530.30">
    <property type="match status" value="1"/>
</dbReference>
<dbReference type="SMART" id="SM00470">
    <property type="entry name" value="ParB"/>
    <property type="match status" value="1"/>
</dbReference>
<keyword evidence="3" id="KW-1185">Reference proteome</keyword>
<dbReference type="InterPro" id="IPR003115">
    <property type="entry name" value="ParB_N"/>
</dbReference>
<dbReference type="SUPFAM" id="SSF110849">
    <property type="entry name" value="ParB/Sulfiredoxin"/>
    <property type="match status" value="1"/>
</dbReference>
<dbReference type="Proteomes" id="UP001157355">
    <property type="component" value="Unassembled WGS sequence"/>
</dbReference>
<evidence type="ECO:0000259" key="1">
    <source>
        <dbReference type="SMART" id="SM00470"/>
    </source>
</evidence>
<reference evidence="2 3" key="1">
    <citation type="journal article" date="2014" name="Int. J. Syst. Evol. Microbiol.">
        <title>Complete genome sequence of Corynebacterium casei LMG S-19264T (=DSM 44701T), isolated from a smear-ripened cheese.</title>
        <authorList>
            <consortium name="US DOE Joint Genome Institute (JGI-PGF)"/>
            <person name="Walter F."/>
            <person name="Albersmeier A."/>
            <person name="Kalinowski J."/>
            <person name="Ruckert C."/>
        </authorList>
    </citation>
    <scope>NUCLEOTIDE SEQUENCE [LARGE SCALE GENOMIC DNA]</scope>
    <source>
        <strain evidence="2 3">NBRC 111766</strain>
    </source>
</reference>
<dbReference type="Pfam" id="PF02195">
    <property type="entry name" value="ParB_N"/>
    <property type="match status" value="1"/>
</dbReference>
<dbReference type="PANTHER" id="PTHR33375:SF1">
    <property type="entry name" value="CHROMOSOME-PARTITIONING PROTEIN PARB-RELATED"/>
    <property type="match status" value="1"/>
</dbReference>
<accession>A0AA37U7I2</accession>
<protein>
    <recommendedName>
        <fullName evidence="1">ParB-like N-terminal domain-containing protein</fullName>
    </recommendedName>
</protein>
<dbReference type="PANTHER" id="PTHR33375">
    <property type="entry name" value="CHROMOSOME-PARTITIONING PROTEIN PARB-RELATED"/>
    <property type="match status" value="1"/>
</dbReference>
<dbReference type="AlphaFoldDB" id="A0AA37U7I2"/>
<dbReference type="RefSeq" id="WP_284326383.1">
    <property type="nucleotide sequence ID" value="NZ_BSPP01000011.1"/>
</dbReference>
<dbReference type="InterPro" id="IPR050336">
    <property type="entry name" value="Chromosome_partition/occlusion"/>
</dbReference>
<organism evidence="2 3">
    <name type="scientific">Cypionkella aquatica</name>
    <dbReference type="NCBI Taxonomy" id="1756042"/>
    <lineage>
        <taxon>Bacteria</taxon>
        <taxon>Pseudomonadati</taxon>
        <taxon>Pseudomonadota</taxon>
        <taxon>Alphaproteobacteria</taxon>
        <taxon>Rhodobacterales</taxon>
        <taxon>Paracoccaceae</taxon>
        <taxon>Cypionkella</taxon>
    </lineage>
</organism>
<feature type="domain" description="ParB-like N-terminal" evidence="1">
    <location>
        <begin position="5"/>
        <end position="108"/>
    </location>
</feature>
<name>A0AA37U7I2_9RHOB</name>
<evidence type="ECO:0000313" key="2">
    <source>
        <dbReference type="EMBL" id="GLS88210.1"/>
    </source>
</evidence>
<dbReference type="InterPro" id="IPR036086">
    <property type="entry name" value="ParB/Sulfiredoxin_sf"/>
</dbReference>
<sequence>MTHHILIPIADIDAEALPRDRTQLDPEAMAELTTSIATSGLRQPIEVWQLSQPTEIHRYGLISGLRRLTAHQRLADLRQNGTFTEIAAFIRTPDSIPQAMADMVAENEIRAEISPWEKGATLLAATREGIFDTLDAATQTLHASASRQKRARLRAFAEVVEDLEDAIATPERLTGRQMHRLSAALRAGLSELMHHTLRDHRRSALPAQWQALLPILSESLDEPAEDATATQPGRPRRILHLKQGLTIRREKSGDSWIMRFSGPETRSGALMDDIMDHIERYFQPK</sequence>
<proteinExistence type="predicted"/>
<evidence type="ECO:0000313" key="3">
    <source>
        <dbReference type="Proteomes" id="UP001157355"/>
    </source>
</evidence>
<dbReference type="GO" id="GO:0007059">
    <property type="term" value="P:chromosome segregation"/>
    <property type="evidence" value="ECO:0007669"/>
    <property type="project" value="TreeGrafter"/>
</dbReference>
<gene>
    <name evidence="2" type="ORF">GCM10010873_31840</name>
</gene>
<dbReference type="EMBL" id="BSPP01000011">
    <property type="protein sequence ID" value="GLS88210.1"/>
    <property type="molecule type" value="Genomic_DNA"/>
</dbReference>
<dbReference type="GO" id="GO:0005694">
    <property type="term" value="C:chromosome"/>
    <property type="evidence" value="ECO:0007669"/>
    <property type="project" value="TreeGrafter"/>
</dbReference>
<comment type="caution">
    <text evidence="2">The sequence shown here is derived from an EMBL/GenBank/DDBJ whole genome shotgun (WGS) entry which is preliminary data.</text>
</comment>